<organism evidence="3 4">
    <name type="scientific">Hymenobacter algoricola</name>
    <dbReference type="NCBI Taxonomy" id="486267"/>
    <lineage>
        <taxon>Bacteria</taxon>
        <taxon>Pseudomonadati</taxon>
        <taxon>Bacteroidota</taxon>
        <taxon>Cytophagia</taxon>
        <taxon>Cytophagales</taxon>
        <taxon>Hymenobacteraceae</taxon>
        <taxon>Hymenobacter</taxon>
    </lineage>
</organism>
<feature type="signal peptide" evidence="1">
    <location>
        <begin position="1"/>
        <end position="20"/>
    </location>
</feature>
<proteinExistence type="predicted"/>
<keyword evidence="4" id="KW-1185">Reference proteome</keyword>
<keyword evidence="1" id="KW-0732">Signal</keyword>
<sequence length="471" mass="49236">MKKNLLPLALLCGLAFSAQAQTNSKWTLQNTTGAATPPNFLSRQIQTVSEQVAWQLIQESVDGASTNLFTRTINGGSTWSFNAVTGAANYQAAGIHALDGNTAFVAQFGAAGGGEVVKTTNGGNSWTKSTTISQFAAPAGFNNWVYFFDANNGVCLGDPNGPGAAYFEIYTTSNGGNTWVRVPSSNTPAPLGPGEYGLVGSYFALGNTIWAGTTNLSNPSDQNSGIPTRILKSTDRGLTWTASVQTTLVGSVSKIAFTDQNNGIAFNASTTGGINLIGTTDGGATWTPRAYTGNFNCFDIDAVPGTNMLISVGSSVLPVATTADYGSSYSTNNGLTWIDIDRRNYYSSVDFISRTVGYAGARTDANGVGGVYKANATILGNRNAELQKALSVYPNPSASGVFNLQLATGIKAGTSVRVFDAVGRLVLSQTLNATAIASQLSTVDLSKEKAGLYTLELRTENGVAQQKLVIE</sequence>
<dbReference type="PANTHER" id="PTHR47199">
    <property type="entry name" value="PHOTOSYSTEM II STABILITY/ASSEMBLY FACTOR HCF136, CHLOROPLASTIC"/>
    <property type="match status" value="1"/>
</dbReference>
<dbReference type="Proteomes" id="UP001499909">
    <property type="component" value="Unassembled WGS sequence"/>
</dbReference>
<dbReference type="InterPro" id="IPR026444">
    <property type="entry name" value="Secre_tail"/>
</dbReference>
<evidence type="ECO:0000313" key="4">
    <source>
        <dbReference type="Proteomes" id="UP001499909"/>
    </source>
</evidence>
<gene>
    <name evidence="3" type="ORF">GCM10022406_11750</name>
</gene>
<feature type="chain" id="PRO_5045983555" description="Secretion system C-terminal sorting domain-containing protein" evidence="1">
    <location>
        <begin position="21"/>
        <end position="471"/>
    </location>
</feature>
<dbReference type="RefSeq" id="WP_345111390.1">
    <property type="nucleotide sequence ID" value="NZ_BAABDH010000018.1"/>
</dbReference>
<evidence type="ECO:0000259" key="2">
    <source>
        <dbReference type="Pfam" id="PF18962"/>
    </source>
</evidence>
<dbReference type="Pfam" id="PF18962">
    <property type="entry name" value="Por_Secre_tail"/>
    <property type="match status" value="1"/>
</dbReference>
<comment type="caution">
    <text evidence="3">The sequence shown here is derived from an EMBL/GenBank/DDBJ whole genome shotgun (WGS) entry which is preliminary data.</text>
</comment>
<dbReference type="EMBL" id="BAABDH010000018">
    <property type="protein sequence ID" value="GAA3927656.1"/>
    <property type="molecule type" value="Genomic_DNA"/>
</dbReference>
<dbReference type="InterPro" id="IPR015943">
    <property type="entry name" value="WD40/YVTN_repeat-like_dom_sf"/>
</dbReference>
<protein>
    <recommendedName>
        <fullName evidence="2">Secretion system C-terminal sorting domain-containing protein</fullName>
    </recommendedName>
</protein>
<dbReference type="Gene3D" id="2.130.10.10">
    <property type="entry name" value="YVTN repeat-like/Quinoprotein amine dehydrogenase"/>
    <property type="match status" value="2"/>
</dbReference>
<evidence type="ECO:0000256" key="1">
    <source>
        <dbReference type="SAM" id="SignalP"/>
    </source>
</evidence>
<dbReference type="NCBIfam" id="TIGR04183">
    <property type="entry name" value="Por_Secre_tail"/>
    <property type="match status" value="1"/>
</dbReference>
<dbReference type="PANTHER" id="PTHR47199:SF2">
    <property type="entry name" value="PHOTOSYSTEM II STABILITY_ASSEMBLY FACTOR HCF136, CHLOROPLASTIC"/>
    <property type="match status" value="1"/>
</dbReference>
<reference evidence="4" key="1">
    <citation type="journal article" date="2019" name="Int. J. Syst. Evol. Microbiol.">
        <title>The Global Catalogue of Microorganisms (GCM) 10K type strain sequencing project: providing services to taxonomists for standard genome sequencing and annotation.</title>
        <authorList>
            <consortium name="The Broad Institute Genomics Platform"/>
            <consortium name="The Broad Institute Genome Sequencing Center for Infectious Disease"/>
            <person name="Wu L."/>
            <person name="Ma J."/>
        </authorList>
    </citation>
    <scope>NUCLEOTIDE SEQUENCE [LARGE SCALE GENOMIC DNA]</scope>
    <source>
        <strain evidence="4">JCM 17214</strain>
    </source>
</reference>
<evidence type="ECO:0000313" key="3">
    <source>
        <dbReference type="EMBL" id="GAA3927656.1"/>
    </source>
</evidence>
<accession>A0ABP7MQE7</accession>
<dbReference type="SUPFAM" id="SSF110296">
    <property type="entry name" value="Oligoxyloglucan reducing end-specific cellobiohydrolase"/>
    <property type="match status" value="1"/>
</dbReference>
<feature type="domain" description="Secretion system C-terminal sorting" evidence="2">
    <location>
        <begin position="392"/>
        <end position="470"/>
    </location>
</feature>
<name>A0ABP7MQE7_9BACT</name>